<dbReference type="SMART" id="SM00823">
    <property type="entry name" value="PKS_PP"/>
    <property type="match status" value="2"/>
</dbReference>
<dbReference type="InterPro" id="IPR014030">
    <property type="entry name" value="Ketoacyl_synth_N"/>
</dbReference>
<keyword evidence="13" id="KW-1185">Reference proteome</keyword>
<feature type="domain" description="Ketosynthase family 3 (KS3)" evidence="10">
    <location>
        <begin position="76"/>
        <end position="502"/>
    </location>
</feature>
<evidence type="ECO:0000256" key="1">
    <source>
        <dbReference type="ARBA" id="ARBA00004792"/>
    </source>
</evidence>
<dbReference type="Gene3D" id="3.40.47.10">
    <property type="match status" value="1"/>
</dbReference>
<keyword evidence="5" id="KW-0045">Antibiotic biosynthesis</keyword>
<dbReference type="InterPro" id="IPR036291">
    <property type="entry name" value="NAD(P)-bd_dom_sf"/>
</dbReference>
<dbReference type="InterPro" id="IPR014043">
    <property type="entry name" value="Acyl_transferase_dom"/>
</dbReference>
<dbReference type="Pfam" id="PF08659">
    <property type="entry name" value="KR"/>
    <property type="match status" value="1"/>
</dbReference>
<dbReference type="InterPro" id="IPR018201">
    <property type="entry name" value="Ketoacyl_synth_AS"/>
</dbReference>
<dbReference type="SUPFAM" id="SSF51735">
    <property type="entry name" value="NAD(P)-binding Rossmann-fold domains"/>
    <property type="match status" value="2"/>
</dbReference>
<keyword evidence="3" id="KW-0597">Phosphoprotein</keyword>
<evidence type="ECO:0000259" key="9">
    <source>
        <dbReference type="PROSITE" id="PS50075"/>
    </source>
</evidence>
<evidence type="ECO:0000256" key="6">
    <source>
        <dbReference type="ARBA" id="ARBA00023268"/>
    </source>
</evidence>
<evidence type="ECO:0000313" key="13">
    <source>
        <dbReference type="Proteomes" id="UP001164963"/>
    </source>
</evidence>
<dbReference type="PROSITE" id="PS00606">
    <property type="entry name" value="KS3_1"/>
    <property type="match status" value="1"/>
</dbReference>
<feature type="active site" description="Proton donor; for dehydratase activity" evidence="8">
    <location>
        <position position="1172"/>
    </location>
</feature>
<dbReference type="Gene3D" id="3.40.50.720">
    <property type="entry name" value="NAD(P)-binding Rossmann-like Domain"/>
    <property type="match status" value="1"/>
</dbReference>
<dbReference type="SMART" id="SM00825">
    <property type="entry name" value="PKS_KS"/>
    <property type="match status" value="1"/>
</dbReference>
<dbReference type="SMART" id="SM00822">
    <property type="entry name" value="PKS_KR"/>
    <property type="match status" value="1"/>
</dbReference>
<dbReference type="InterPro" id="IPR020807">
    <property type="entry name" value="PKS_DH"/>
</dbReference>
<dbReference type="CDD" id="cd08956">
    <property type="entry name" value="KR_3_FAS_SDR_x"/>
    <property type="match status" value="1"/>
</dbReference>
<dbReference type="InterPro" id="IPR016036">
    <property type="entry name" value="Malonyl_transacylase_ACP-bd"/>
</dbReference>
<evidence type="ECO:0000256" key="8">
    <source>
        <dbReference type="PROSITE-ProRule" id="PRU01363"/>
    </source>
</evidence>
<dbReference type="Pfam" id="PF02801">
    <property type="entry name" value="Ketoacyl-synt_C"/>
    <property type="match status" value="1"/>
</dbReference>
<dbReference type="InterPro" id="IPR020806">
    <property type="entry name" value="PKS_PP-bd"/>
</dbReference>
<dbReference type="InterPro" id="IPR050091">
    <property type="entry name" value="PKS_NRPS_Biosynth_Enz"/>
</dbReference>
<sequence>MLDPSRTFTTLGFDSLSAVELRNRLGAATGQRLTPTLIFDHPTPGALAAHLRDTLLGTQAPAPAPATTAPAGAGGDDAIAIVSMGCRFPGGITTPEDLWQLVKGGVDTVGGFPENRGWDLDGLYDPDPEATGTSYTRQGAFLRDADTFDADFFGINPREALAMDPQQRLLLETAWETLERAGIDPDRLRGSDTGVFAGVITGDYVTRLDRLPEGLEGYVSTGTTTSVASGRVSYTLGLEGPALTVDTACSSSLVALHLAAQALRRGECSLALAGGATVMAGPINFVEFSRQRALSPDGRCKAFSSTADGTGWGEGVGLVLLERLSDAQANGHQVLAVLRGSATNQDGASNGLTAPSGPSQQRVIRQALADAGLTGADVDVVDAHGTGTKLGDPIEAQALIATYGQERDPEQPLWLGSLKSNIGHTLAAAGVAGVIKMVQAMRHGVLPRTLHVDEPTPHVDWEVGAVALLTREQPWPELDRPRRAAVSSFGFSGTNAHVILEQAPEAPAADEPAAPVAEGVAPWVIAAKSPAALREQAARLAAFADSHPEAAASEVGAALVATRTPFAHRAVAVGTDREELLRSVRGLAAGDQSAGAVTGEVAGGKTVFVFPGQGSQWVGMAAGLFEASPVFRARLEECARALSVHTDWELLPVLLEGDAEGLLERVDVIQPALWAVMVSLAEAWRSYGVVPDAVVGHSQGEIAAAVVSGALSLEDGALVVALRSRAIKALAGRGGMLSVALPADAVRSYLMRWPEDLGVATVNGPSSTVVSGTDSALDELVTVLRAEGVRSRRIAVDYASHSPHVESIQAELAGLLAPVAPRVPEIPFYSTVTNEVVDSAILDAEYWYQNLRRTVEFEKTTRALLADGFTTFIESSAHPVLTIGLQETFEAAGSVAALAVPSLRRDEGGLERLLLSLGQAWAHGVPVDWSTALPELQHPLDLPTYPFQRARYWLESTPADGDVSTAGLAATTHPLLGAAVAVAGSETVLFTGRLSLATHPWLADHTVAGTVLLPGAAFADLALFAAAQLDAGVVNDLVLHAPLALPVTGAVQIQLTVHGPDSSGRRELSVHARPETSSDADAAEWTLHAQGLLVAEAPAHPATAGSDWPPAGATPVDLADAYGRLADQGYEYGPAFQGLTALWQSAGTLYAEVELAPGTATAGHALHPALLDSALHPLVVTALAEAGDDGLRLRVPYSWTGLTAPATAPSALRVTLDPTGDDTIRLRFTDTSGAPLGGVDTLTVRATDRAALAALRTDRLPLHHVRWEPVELPVAESAPDRAVWLGADPAGLRGPLGIAQGPYDDIRVLAAAVAGGGTAPQYILTAPPADADPGTAVHRLLELVQYWLAEDGLGGSTLVLLSRGATDGTDPVAAAMWGLLRVVGSENPGRVVLIDTGTGTETAADTARGTLSALAAGEPELLLSGGAAARPRLAPARPDQAAAAIRFTPEGTVLVTGGTGALGALFARHLVTAYGARHLLLTSRRGADAPGADTLRAELEALGATVTLAACDTADRDALAALLATVPTDHPLTAVVHSAGVLDDGIVQGLTRERFAAVWRPKADAARHLHELTAGLELDAFVLFSSLAGQAGNAGQANYAAANAYLDALAEQRRTQGLPAVSLVWGLWGETSGEGTGLATRLDAAGLARAGRGGLLPLSAAEGLGLFDAALADPAPVPVVARFDAAALRAQAEADTLPDRLRGLVRTPVRRAAGAQTPSDTGLTDRLTGLGRPAQEEIVRELVRTTIAVVLGHADTARIEDDLSFKSLGFDSLTAVELRNRLGAATGLALPSTLVFDHPNPRELTEYIHKLAEPAVDRQPVLADLDRLEASLVGLAADAGGDELRRTVAARMEELLAGWAAADGAAARDGAADIESASATELLDLIDQEFGGSF</sequence>
<keyword evidence="2" id="KW-0596">Phosphopantetheine</keyword>
<dbReference type="InterPro" id="IPR020841">
    <property type="entry name" value="PKS_Beta-ketoAc_synthase_dom"/>
</dbReference>
<feature type="region of interest" description="C-terminal hotdog fold" evidence="8">
    <location>
        <begin position="1113"/>
        <end position="1253"/>
    </location>
</feature>
<evidence type="ECO:0000256" key="3">
    <source>
        <dbReference type="ARBA" id="ARBA00022553"/>
    </source>
</evidence>
<dbReference type="SMART" id="SM00826">
    <property type="entry name" value="PKS_DH"/>
    <property type="match status" value="1"/>
</dbReference>
<feature type="region of interest" description="N-terminal hotdog fold" evidence="8">
    <location>
        <begin position="973"/>
        <end position="1100"/>
    </location>
</feature>
<dbReference type="CDD" id="cd00833">
    <property type="entry name" value="PKS"/>
    <property type="match status" value="1"/>
</dbReference>
<keyword evidence="7" id="KW-0012">Acyltransferase</keyword>
<feature type="active site" description="Proton acceptor; for dehydratase activity" evidence="8">
    <location>
        <position position="1005"/>
    </location>
</feature>
<dbReference type="InterPro" id="IPR001227">
    <property type="entry name" value="Ac_transferase_dom_sf"/>
</dbReference>
<dbReference type="PANTHER" id="PTHR43775">
    <property type="entry name" value="FATTY ACID SYNTHASE"/>
    <property type="match status" value="1"/>
</dbReference>
<dbReference type="SUPFAM" id="SSF52151">
    <property type="entry name" value="FabD/lysophospholipase-like"/>
    <property type="match status" value="1"/>
</dbReference>
<dbReference type="InterPro" id="IPR013968">
    <property type="entry name" value="PKS_KR"/>
</dbReference>
<dbReference type="SUPFAM" id="SSF53901">
    <property type="entry name" value="Thiolase-like"/>
    <property type="match status" value="1"/>
</dbReference>
<dbReference type="InterPro" id="IPR016035">
    <property type="entry name" value="Acyl_Trfase/lysoPLipase"/>
</dbReference>
<dbReference type="PROSITE" id="PS52004">
    <property type="entry name" value="KS3_2"/>
    <property type="match status" value="1"/>
</dbReference>
<dbReference type="Gene3D" id="3.30.70.3290">
    <property type="match status" value="1"/>
</dbReference>
<evidence type="ECO:0000256" key="2">
    <source>
        <dbReference type="ARBA" id="ARBA00022450"/>
    </source>
</evidence>
<dbReference type="PANTHER" id="PTHR43775:SF51">
    <property type="entry name" value="INACTIVE PHENOLPHTHIOCEROL SYNTHESIS POLYKETIDE SYNTHASE TYPE I PKS1-RELATED"/>
    <property type="match status" value="1"/>
</dbReference>
<dbReference type="Gene3D" id="3.40.366.10">
    <property type="entry name" value="Malonyl-Coenzyme A Acyl Carrier Protein, domain 2"/>
    <property type="match status" value="1"/>
</dbReference>
<dbReference type="EMBL" id="CP098740">
    <property type="protein sequence ID" value="UZK58711.1"/>
    <property type="molecule type" value="Genomic_DNA"/>
</dbReference>
<dbReference type="Gene3D" id="1.10.1200.10">
    <property type="entry name" value="ACP-like"/>
    <property type="match status" value="2"/>
</dbReference>
<evidence type="ECO:0000256" key="5">
    <source>
        <dbReference type="ARBA" id="ARBA00023194"/>
    </source>
</evidence>
<dbReference type="PROSITE" id="PS52019">
    <property type="entry name" value="PKS_MFAS_DH"/>
    <property type="match status" value="1"/>
</dbReference>
<dbReference type="InterPro" id="IPR009081">
    <property type="entry name" value="PP-bd_ACP"/>
</dbReference>
<dbReference type="PROSITE" id="PS00012">
    <property type="entry name" value="PHOSPHOPANTETHEINE"/>
    <property type="match status" value="2"/>
</dbReference>
<evidence type="ECO:0000313" key="12">
    <source>
        <dbReference type="EMBL" id="UZK58711.1"/>
    </source>
</evidence>
<name>A0ABY6Q404_9ACTN</name>
<keyword evidence="6" id="KW-0511">Multifunctional enzyme</keyword>
<dbReference type="InterPro" id="IPR049551">
    <property type="entry name" value="PKS_DH_C"/>
</dbReference>
<organism evidence="12 13">
    <name type="scientific">Streptomyces drozdowiczii</name>
    <dbReference type="NCBI Taxonomy" id="202862"/>
    <lineage>
        <taxon>Bacteria</taxon>
        <taxon>Bacillati</taxon>
        <taxon>Actinomycetota</taxon>
        <taxon>Actinomycetes</taxon>
        <taxon>Kitasatosporales</taxon>
        <taxon>Streptomycetaceae</taxon>
        <taxon>Streptomyces</taxon>
    </lineage>
</organism>
<dbReference type="Gene3D" id="3.10.129.110">
    <property type="entry name" value="Polyketide synthase dehydratase"/>
    <property type="match status" value="1"/>
</dbReference>
<evidence type="ECO:0000256" key="4">
    <source>
        <dbReference type="ARBA" id="ARBA00022679"/>
    </source>
</evidence>
<protein>
    <submittedName>
        <fullName evidence="12">SDR family NAD(P)-dependent oxidoreductase</fullName>
    </submittedName>
</protein>
<dbReference type="SMART" id="SM00827">
    <property type="entry name" value="PKS_AT"/>
    <property type="match status" value="1"/>
</dbReference>
<dbReference type="Proteomes" id="UP001164963">
    <property type="component" value="Chromosome"/>
</dbReference>
<dbReference type="Pfam" id="PF16197">
    <property type="entry name" value="KAsynt_C_assoc"/>
    <property type="match status" value="1"/>
</dbReference>
<dbReference type="InterPro" id="IPR036736">
    <property type="entry name" value="ACP-like_sf"/>
</dbReference>
<dbReference type="Pfam" id="PF00109">
    <property type="entry name" value="ketoacyl-synt"/>
    <property type="match status" value="1"/>
</dbReference>
<feature type="domain" description="Carrier" evidence="9">
    <location>
        <begin position="1"/>
        <end position="55"/>
    </location>
</feature>
<dbReference type="InterPro" id="IPR057326">
    <property type="entry name" value="KR_dom"/>
</dbReference>
<dbReference type="InterPro" id="IPR049900">
    <property type="entry name" value="PKS_mFAS_DH"/>
</dbReference>
<dbReference type="Pfam" id="PF21089">
    <property type="entry name" value="PKS_DH_N"/>
    <property type="match status" value="1"/>
</dbReference>
<evidence type="ECO:0000256" key="7">
    <source>
        <dbReference type="ARBA" id="ARBA00023315"/>
    </source>
</evidence>
<dbReference type="Pfam" id="PF00550">
    <property type="entry name" value="PP-binding"/>
    <property type="match status" value="2"/>
</dbReference>
<dbReference type="InterPro" id="IPR049552">
    <property type="entry name" value="PKS_DH_N"/>
</dbReference>
<dbReference type="SMART" id="SM01294">
    <property type="entry name" value="PKS_PP_betabranch"/>
    <property type="match status" value="1"/>
</dbReference>
<dbReference type="PROSITE" id="PS50075">
    <property type="entry name" value="CARRIER"/>
    <property type="match status" value="2"/>
</dbReference>
<feature type="domain" description="Carrier" evidence="9">
    <location>
        <begin position="1737"/>
        <end position="1812"/>
    </location>
</feature>
<dbReference type="InterPro" id="IPR032821">
    <property type="entry name" value="PKS_assoc"/>
</dbReference>
<proteinExistence type="predicted"/>
<gene>
    <name evidence="12" type="ORF">NEH16_31660</name>
</gene>
<dbReference type="Pfam" id="PF00698">
    <property type="entry name" value="Acyl_transf_1"/>
    <property type="match status" value="1"/>
</dbReference>
<feature type="domain" description="PKS/mFAS DH" evidence="11">
    <location>
        <begin position="973"/>
        <end position="1253"/>
    </location>
</feature>
<dbReference type="InterPro" id="IPR042104">
    <property type="entry name" value="PKS_dehydratase_sf"/>
</dbReference>
<evidence type="ECO:0000259" key="11">
    <source>
        <dbReference type="PROSITE" id="PS52019"/>
    </source>
</evidence>
<comment type="pathway">
    <text evidence="1">Antibiotic biosynthesis.</text>
</comment>
<dbReference type="InterPro" id="IPR006162">
    <property type="entry name" value="Ppantetheine_attach_site"/>
</dbReference>
<accession>A0ABY6Q404</accession>
<evidence type="ECO:0000259" key="10">
    <source>
        <dbReference type="PROSITE" id="PS52004"/>
    </source>
</evidence>
<keyword evidence="4" id="KW-0808">Transferase</keyword>
<dbReference type="SUPFAM" id="SSF55048">
    <property type="entry name" value="Probable ACP-binding domain of malonyl-CoA ACP transacylase"/>
    <property type="match status" value="1"/>
</dbReference>
<dbReference type="InterPro" id="IPR016039">
    <property type="entry name" value="Thiolase-like"/>
</dbReference>
<dbReference type="InterPro" id="IPR014031">
    <property type="entry name" value="Ketoacyl_synth_C"/>
</dbReference>
<reference evidence="12" key="1">
    <citation type="journal article" date="2022" name="Front. Microbiol.">
        <title>Mirubactin C rescues the lethal effect of cell wall biosynthesis mutations in Bacillus subtilis.</title>
        <authorList>
            <person name="Kepplinger B."/>
            <person name="Wen X."/>
            <person name="Tyler A.R."/>
            <person name="Kim B.Y."/>
            <person name="Brown J."/>
            <person name="Banks P."/>
            <person name="Dashti Y."/>
            <person name="Mackenzie E.S."/>
            <person name="Wills C."/>
            <person name="Kawai Y."/>
            <person name="Waldron K.J."/>
            <person name="Allenby N.E.E."/>
            <person name="Wu L.J."/>
            <person name="Hall M.J."/>
            <person name="Errington J."/>
        </authorList>
    </citation>
    <scope>NUCLEOTIDE SEQUENCE</scope>
    <source>
        <strain evidence="12">MDA8-470</strain>
    </source>
</reference>
<dbReference type="SUPFAM" id="SSF47336">
    <property type="entry name" value="ACP-like"/>
    <property type="match status" value="2"/>
</dbReference>
<dbReference type="Pfam" id="PF14765">
    <property type="entry name" value="PS-DH"/>
    <property type="match status" value="1"/>
</dbReference>